<accession>A0A380LMT0</accession>
<reference evidence="13 14" key="1">
    <citation type="submission" date="2018-06" db="EMBL/GenBank/DDBJ databases">
        <authorList>
            <consortium name="Pathogen Informatics"/>
            <person name="Doyle S."/>
        </authorList>
    </citation>
    <scope>NUCLEOTIDE SEQUENCE [LARGE SCALE GENOMIC DNA]</scope>
    <source>
        <strain evidence="13 14">NCTC11087</strain>
    </source>
</reference>
<dbReference type="InterPro" id="IPR001708">
    <property type="entry name" value="YidC/ALB3/OXA1/COX18"/>
</dbReference>
<comment type="subcellular location">
    <subcellularLocation>
        <location evidence="1">Cell membrane</location>
        <topology evidence="1">Multi-pass membrane protein</topology>
    </subcellularLocation>
    <subcellularLocation>
        <location evidence="9">Membrane</location>
        <topology evidence="9">Multi-pass membrane protein</topology>
    </subcellularLocation>
</comment>
<keyword evidence="7 10" id="KW-0472">Membrane</keyword>
<dbReference type="EMBL" id="UHFX01000003">
    <property type="protein sequence ID" value="SUO04631.1"/>
    <property type="molecule type" value="Genomic_DNA"/>
</dbReference>
<evidence type="ECO:0000259" key="12">
    <source>
        <dbReference type="Pfam" id="PF02096"/>
    </source>
</evidence>
<dbReference type="PANTHER" id="PTHR12428">
    <property type="entry name" value="OXA1"/>
    <property type="match status" value="1"/>
</dbReference>
<keyword evidence="11" id="KW-0732">Signal</keyword>
<proteinExistence type="inferred from homology"/>
<dbReference type="GO" id="GO:0051205">
    <property type="term" value="P:protein insertion into membrane"/>
    <property type="evidence" value="ECO:0007669"/>
    <property type="project" value="TreeGrafter"/>
</dbReference>
<sequence length="340" mass="39312">MANLLKGKSKILFLCLFILLTCTACSSPRATDGKTKLDMIIASEEVTVRKDQVNISEIQDEDLKKEYKDYKDDEKITIKPMTFGEAFNEGWFSGLIVWPLAQVINRIAAFTDAGWGIILTTVIIQGAVFLFTRKSQMSAQRMQEIQPEMQRIQDKYKGKTDDRSRMMMAQETQRLYQKYDIHPFGSILVTFIQLPIMMGVYYAMVRASSVVYGTFMGIDLTQTPLFGFQHLQWAYIVIYILMVISSIASMKMPQWLKKRQDKIDHVKTKDYLKNGKDPMSSMNMTMYFSTGFVALLYISWPIAMSFYWLVSSLTRVCFNIFMHAMIVKEAKEKKSKDIIR</sequence>
<feature type="signal peptide" evidence="11">
    <location>
        <begin position="1"/>
        <end position="26"/>
    </location>
</feature>
<evidence type="ECO:0000256" key="7">
    <source>
        <dbReference type="ARBA" id="ARBA00023136"/>
    </source>
</evidence>
<evidence type="ECO:0000256" key="1">
    <source>
        <dbReference type="ARBA" id="ARBA00004651"/>
    </source>
</evidence>
<evidence type="ECO:0000256" key="8">
    <source>
        <dbReference type="ARBA" id="ARBA00023186"/>
    </source>
</evidence>
<keyword evidence="5" id="KW-0653">Protein transport</keyword>
<comment type="similarity">
    <text evidence="9">Belongs to the OXA1/ALB3/YidC family.</text>
</comment>
<keyword evidence="3" id="KW-1003">Cell membrane</keyword>
<dbReference type="PANTHER" id="PTHR12428:SF65">
    <property type="entry name" value="CYTOCHROME C OXIDASE ASSEMBLY PROTEIN COX18, MITOCHONDRIAL"/>
    <property type="match status" value="1"/>
</dbReference>
<organism evidence="13 14">
    <name type="scientific">Faecalicoccus pleomorphus</name>
    <dbReference type="NCBI Taxonomy" id="1323"/>
    <lineage>
        <taxon>Bacteria</taxon>
        <taxon>Bacillati</taxon>
        <taxon>Bacillota</taxon>
        <taxon>Erysipelotrichia</taxon>
        <taxon>Erysipelotrichales</taxon>
        <taxon>Erysipelotrichaceae</taxon>
        <taxon>Faecalicoccus</taxon>
    </lineage>
</organism>
<evidence type="ECO:0000256" key="3">
    <source>
        <dbReference type="ARBA" id="ARBA00022475"/>
    </source>
</evidence>
<keyword evidence="8" id="KW-0143">Chaperone</keyword>
<gene>
    <name evidence="13" type="primary">yidC2</name>
    <name evidence="13" type="ORF">NCTC11087_01553</name>
</gene>
<evidence type="ECO:0000256" key="9">
    <source>
        <dbReference type="RuleBase" id="RU003945"/>
    </source>
</evidence>
<feature type="chain" id="PRO_5039642800" evidence="11">
    <location>
        <begin position="27"/>
        <end position="340"/>
    </location>
</feature>
<dbReference type="CDD" id="cd20070">
    <property type="entry name" value="5TM_YidC_Alb3"/>
    <property type="match status" value="1"/>
</dbReference>
<evidence type="ECO:0000256" key="11">
    <source>
        <dbReference type="SAM" id="SignalP"/>
    </source>
</evidence>
<evidence type="ECO:0000256" key="6">
    <source>
        <dbReference type="ARBA" id="ARBA00022989"/>
    </source>
</evidence>
<dbReference type="GO" id="GO:0032977">
    <property type="term" value="F:membrane insertase activity"/>
    <property type="evidence" value="ECO:0007669"/>
    <property type="project" value="InterPro"/>
</dbReference>
<dbReference type="GeneID" id="77462503"/>
<feature type="transmembrane region" description="Helical" evidence="10">
    <location>
        <begin position="184"/>
        <end position="204"/>
    </location>
</feature>
<evidence type="ECO:0000256" key="10">
    <source>
        <dbReference type="SAM" id="Phobius"/>
    </source>
</evidence>
<dbReference type="Pfam" id="PF02096">
    <property type="entry name" value="60KD_IMP"/>
    <property type="match status" value="1"/>
</dbReference>
<dbReference type="NCBIfam" id="TIGR03592">
    <property type="entry name" value="yidC_oxa1_cterm"/>
    <property type="match status" value="1"/>
</dbReference>
<dbReference type="GO" id="GO:0005886">
    <property type="term" value="C:plasma membrane"/>
    <property type="evidence" value="ECO:0007669"/>
    <property type="project" value="UniProtKB-SubCell"/>
</dbReference>
<evidence type="ECO:0000313" key="13">
    <source>
        <dbReference type="EMBL" id="SUO04631.1"/>
    </source>
</evidence>
<dbReference type="AlphaFoldDB" id="A0A380LMT0"/>
<evidence type="ECO:0000256" key="5">
    <source>
        <dbReference type="ARBA" id="ARBA00022927"/>
    </source>
</evidence>
<keyword evidence="14" id="KW-1185">Reference proteome</keyword>
<evidence type="ECO:0000256" key="4">
    <source>
        <dbReference type="ARBA" id="ARBA00022692"/>
    </source>
</evidence>
<feature type="transmembrane region" description="Helical" evidence="10">
    <location>
        <begin position="282"/>
        <end position="300"/>
    </location>
</feature>
<dbReference type="InterPro" id="IPR028055">
    <property type="entry name" value="YidC/Oxa/ALB_C"/>
</dbReference>
<feature type="transmembrane region" description="Helical" evidence="10">
    <location>
        <begin position="113"/>
        <end position="132"/>
    </location>
</feature>
<feature type="domain" description="Membrane insertase YidC/Oxa/ALB C-terminal" evidence="12">
    <location>
        <begin position="114"/>
        <end position="322"/>
    </location>
</feature>
<protein>
    <submittedName>
        <fullName evidence="13">Preprotein translocase YidC subunit</fullName>
    </submittedName>
</protein>
<dbReference type="RefSeq" id="WP_022790180.1">
    <property type="nucleotide sequence ID" value="NZ_UHFX01000003.1"/>
</dbReference>
<keyword evidence="4 9" id="KW-0812">Transmembrane</keyword>
<dbReference type="Proteomes" id="UP000255523">
    <property type="component" value="Unassembled WGS sequence"/>
</dbReference>
<feature type="transmembrane region" description="Helical" evidence="10">
    <location>
        <begin position="233"/>
        <end position="250"/>
    </location>
</feature>
<evidence type="ECO:0000313" key="14">
    <source>
        <dbReference type="Proteomes" id="UP000255523"/>
    </source>
</evidence>
<evidence type="ECO:0000256" key="2">
    <source>
        <dbReference type="ARBA" id="ARBA00022448"/>
    </source>
</evidence>
<name>A0A380LMT0_9FIRM</name>
<dbReference type="GO" id="GO:0015031">
    <property type="term" value="P:protein transport"/>
    <property type="evidence" value="ECO:0007669"/>
    <property type="project" value="UniProtKB-KW"/>
</dbReference>
<keyword evidence="6 10" id="KW-1133">Transmembrane helix</keyword>
<keyword evidence="2" id="KW-0813">Transport</keyword>
<dbReference type="InterPro" id="IPR047196">
    <property type="entry name" value="YidC_ALB_C"/>
</dbReference>
<dbReference type="OrthoDB" id="9780552at2"/>